<sequence length="237" mass="26892">MILMPKASLGQMPDEILLDIASHMPRMTQKCMNGITRTSKRFRLIFLPRYVVHASSTGPIWSYVRTVRFYITGASNSFRPYLSDTRRPDLVGGFLIKVAAVKEVSVYMAEYPPDQPIFLELLGDMSSPWPGFAKLKLTNPSAQFIDTVIRRCPTGALQVARLPLHPNYDGLRLLASQCPSLKRLYIDKTRRSRNEPFATRTWVIEDICGAFVHLEWLALGGIEDSDIETFNTAHSHY</sequence>
<evidence type="ECO:0000313" key="2">
    <source>
        <dbReference type="Proteomes" id="UP001187734"/>
    </source>
</evidence>
<dbReference type="Proteomes" id="UP001187734">
    <property type="component" value="Unassembled WGS sequence"/>
</dbReference>
<keyword evidence="2" id="KW-1185">Reference proteome</keyword>
<name>A0AAE8SCW7_9HYPO</name>
<gene>
    <name evidence="1" type="ORF">FTOL_00843</name>
</gene>
<organism evidence="1 2">
    <name type="scientific">Fusarium torulosum</name>
    <dbReference type="NCBI Taxonomy" id="33205"/>
    <lineage>
        <taxon>Eukaryota</taxon>
        <taxon>Fungi</taxon>
        <taxon>Dikarya</taxon>
        <taxon>Ascomycota</taxon>
        <taxon>Pezizomycotina</taxon>
        <taxon>Sordariomycetes</taxon>
        <taxon>Hypocreomycetidae</taxon>
        <taxon>Hypocreales</taxon>
        <taxon>Nectriaceae</taxon>
        <taxon>Fusarium</taxon>
    </lineage>
</organism>
<accession>A0AAE8SCW7</accession>
<dbReference type="AlphaFoldDB" id="A0AAE8SCW7"/>
<protein>
    <recommendedName>
        <fullName evidence="3">F-box domain-containing protein</fullName>
    </recommendedName>
</protein>
<proteinExistence type="predicted"/>
<comment type="caution">
    <text evidence="1">The sequence shown here is derived from an EMBL/GenBank/DDBJ whole genome shotgun (WGS) entry which is preliminary data.</text>
</comment>
<dbReference type="EMBL" id="ONZP01000030">
    <property type="protein sequence ID" value="SPJ71115.1"/>
    <property type="molecule type" value="Genomic_DNA"/>
</dbReference>
<evidence type="ECO:0008006" key="3">
    <source>
        <dbReference type="Google" id="ProtNLM"/>
    </source>
</evidence>
<reference evidence="1" key="1">
    <citation type="submission" date="2018-03" db="EMBL/GenBank/DDBJ databases">
        <authorList>
            <person name="Guldener U."/>
        </authorList>
    </citation>
    <scope>NUCLEOTIDE SEQUENCE</scope>
</reference>
<evidence type="ECO:0000313" key="1">
    <source>
        <dbReference type="EMBL" id="SPJ71115.1"/>
    </source>
</evidence>